<evidence type="ECO:0000256" key="2">
    <source>
        <dbReference type="ARBA" id="ARBA00022679"/>
    </source>
</evidence>
<evidence type="ECO:0000256" key="4">
    <source>
        <dbReference type="HAMAP-Rule" id="MF_00168"/>
    </source>
</evidence>
<dbReference type="NCBIfam" id="TIGR00449">
    <property type="entry name" value="tgt_general"/>
    <property type="match status" value="1"/>
</dbReference>
<dbReference type="AlphaFoldDB" id="A0A7C4W011"/>
<dbReference type="PANTHER" id="PTHR46499">
    <property type="entry name" value="QUEUINE TRNA-RIBOSYLTRANSFERASE"/>
    <property type="match status" value="1"/>
</dbReference>
<dbReference type="GO" id="GO:0046872">
    <property type="term" value="F:metal ion binding"/>
    <property type="evidence" value="ECO:0007669"/>
    <property type="project" value="UniProtKB-KW"/>
</dbReference>
<comment type="function">
    <text evidence="4">Catalyzes the base-exchange of a guanine (G) residue with the queuine precursor 7-aminomethyl-7-deazaguanine (PreQ1) at position 34 (anticodon wobble position) in tRNAs with GU(N) anticodons (tRNA-Asp, -Asn, -His and -Tyr). Catalysis occurs through a double-displacement mechanism. The nucleophile active site attacks the C1' of nucleotide 34 to detach the guanine base from the RNA, forming a covalent enzyme-RNA intermediate. The proton acceptor active site deprotonates the incoming PreQ1, allowing a nucleophilic attack on the C1' of the ribose to form the product. After dissociation, two additional enzymatic reactions on the tRNA convert PreQ1 to queuine (Q), resulting in the hypermodified nucleoside queuosine (7-(((4,5-cis-dihydroxy-2-cyclopenten-1-yl)amino)methyl)-7-deazaguanosine).</text>
</comment>
<dbReference type="GO" id="GO:0008616">
    <property type="term" value="P:tRNA queuosine(34) biosynthetic process"/>
    <property type="evidence" value="ECO:0007669"/>
    <property type="project" value="UniProtKB-UniRule"/>
</dbReference>
<dbReference type="InterPro" id="IPR036511">
    <property type="entry name" value="TGT-like_sf"/>
</dbReference>
<dbReference type="UniPathway" id="UPA00392"/>
<feature type="domain" description="tRNA-guanine(15) transglycosylase-like" evidence="5">
    <location>
        <begin position="13"/>
        <end position="365"/>
    </location>
</feature>
<feature type="binding site" evidence="4">
    <location>
        <position position="332"/>
    </location>
    <ligand>
        <name>Zn(2+)</name>
        <dbReference type="ChEBI" id="CHEBI:29105"/>
    </ligand>
</feature>
<feature type="binding site" evidence="4">
    <location>
        <position position="301"/>
    </location>
    <ligand>
        <name>Zn(2+)</name>
        <dbReference type="ChEBI" id="CHEBI:29105"/>
    </ligand>
</feature>
<feature type="binding site" evidence="4">
    <location>
        <position position="186"/>
    </location>
    <ligand>
        <name>substrate</name>
    </ligand>
</feature>
<protein>
    <recommendedName>
        <fullName evidence="4">Queuine tRNA-ribosyltransferase</fullName>
        <ecNumber evidence="4">2.4.2.29</ecNumber>
    </recommendedName>
    <alternativeName>
        <fullName evidence="4">Guanine insertion enzyme</fullName>
    </alternativeName>
    <alternativeName>
        <fullName evidence="4">tRNA-guanine transglycosylase</fullName>
    </alternativeName>
</protein>
<dbReference type="PANTHER" id="PTHR46499:SF1">
    <property type="entry name" value="QUEUINE TRNA-RIBOSYLTRANSFERASE"/>
    <property type="match status" value="1"/>
</dbReference>
<evidence type="ECO:0000259" key="5">
    <source>
        <dbReference type="Pfam" id="PF01702"/>
    </source>
</evidence>
<evidence type="ECO:0000256" key="3">
    <source>
        <dbReference type="ARBA" id="ARBA00022694"/>
    </source>
</evidence>
<dbReference type="InterPro" id="IPR002616">
    <property type="entry name" value="tRNA_ribo_trans-like"/>
</dbReference>
<accession>A0A7C4W011</accession>
<comment type="similarity">
    <text evidence="4">Belongs to the queuine tRNA-ribosyltransferase family.</text>
</comment>
<dbReference type="Pfam" id="PF01702">
    <property type="entry name" value="TGT"/>
    <property type="match status" value="1"/>
</dbReference>
<keyword evidence="3 4" id="KW-0819">tRNA processing</keyword>
<comment type="subunit">
    <text evidence="4">Homodimer. Within each dimer, one monomer is responsible for RNA recognition and catalysis, while the other monomer binds to the replacement base PreQ1.</text>
</comment>
<name>A0A7C4W011_UNCW3</name>
<dbReference type="EC" id="2.4.2.29" evidence="4"/>
<feature type="binding site" evidence="4">
    <location>
        <begin position="91"/>
        <end position="95"/>
    </location>
    <ligand>
        <name>substrate</name>
    </ligand>
</feature>
<feature type="active site" description="Proton acceptor" evidence="4">
    <location>
        <position position="91"/>
    </location>
</feature>
<feature type="binding site" evidence="4">
    <location>
        <position position="303"/>
    </location>
    <ligand>
        <name>Zn(2+)</name>
        <dbReference type="ChEBI" id="CHEBI:29105"/>
    </ligand>
</feature>
<keyword evidence="4" id="KW-0671">Queuosine biosynthesis</keyword>
<dbReference type="GO" id="GO:0005737">
    <property type="term" value="C:cytoplasm"/>
    <property type="evidence" value="ECO:0007669"/>
    <property type="project" value="TreeGrafter"/>
</dbReference>
<feature type="binding site" evidence="4">
    <location>
        <position position="306"/>
    </location>
    <ligand>
        <name>Zn(2+)</name>
        <dbReference type="ChEBI" id="CHEBI:29105"/>
    </ligand>
</feature>
<keyword evidence="1 4" id="KW-0328">Glycosyltransferase</keyword>
<dbReference type="NCBIfam" id="TIGR00430">
    <property type="entry name" value="Q_tRNA_tgt"/>
    <property type="match status" value="1"/>
</dbReference>
<gene>
    <name evidence="4" type="primary">tgt</name>
    <name evidence="6" type="ORF">ENT60_02855</name>
</gene>
<feature type="binding site" evidence="4">
    <location>
        <position position="213"/>
    </location>
    <ligand>
        <name>substrate</name>
    </ligand>
</feature>
<evidence type="ECO:0000256" key="1">
    <source>
        <dbReference type="ARBA" id="ARBA00022676"/>
    </source>
</evidence>
<feature type="region of interest" description="RNA binding; important for wobble base 34 recognition" evidence="4">
    <location>
        <begin position="268"/>
        <end position="272"/>
    </location>
</feature>
<comment type="caution">
    <text evidence="6">The sequence shown here is derived from an EMBL/GenBank/DDBJ whole genome shotgun (WGS) entry which is preliminary data.</text>
</comment>
<keyword evidence="2 4" id="KW-0808">Transferase</keyword>
<dbReference type="Gene3D" id="3.20.20.105">
    <property type="entry name" value="Queuine tRNA-ribosyltransferase-like"/>
    <property type="match status" value="1"/>
</dbReference>
<keyword evidence="4" id="KW-0479">Metal-binding</keyword>
<reference evidence="6" key="1">
    <citation type="journal article" date="2020" name="mSystems">
        <title>Genome- and Community-Level Interaction Insights into Carbon Utilization and Element Cycling Functions of Hydrothermarchaeota in Hydrothermal Sediment.</title>
        <authorList>
            <person name="Zhou Z."/>
            <person name="Liu Y."/>
            <person name="Xu W."/>
            <person name="Pan J."/>
            <person name="Luo Z.H."/>
            <person name="Li M."/>
        </authorList>
    </citation>
    <scope>NUCLEOTIDE SEQUENCE [LARGE SCALE GENOMIC DNA]</scope>
    <source>
        <strain evidence="6">SpSt-594</strain>
    </source>
</reference>
<comment type="caution">
    <text evidence="4">Lacks conserved residue(s) required for the propagation of feature annotation.</text>
</comment>
<feature type="active site" description="Nucleophile" evidence="4">
    <location>
        <position position="263"/>
    </location>
</feature>
<proteinExistence type="inferred from homology"/>
<dbReference type="GO" id="GO:0008479">
    <property type="term" value="F:tRNA-guanosine(34) queuine transglycosylase activity"/>
    <property type="evidence" value="ECO:0007669"/>
    <property type="project" value="UniProtKB-UniRule"/>
</dbReference>
<dbReference type="SUPFAM" id="SSF51713">
    <property type="entry name" value="tRNA-guanine transglycosylase"/>
    <property type="match status" value="1"/>
</dbReference>
<dbReference type="EMBL" id="DSZH01000130">
    <property type="protein sequence ID" value="HGU47488.1"/>
    <property type="molecule type" value="Genomic_DNA"/>
</dbReference>
<comment type="pathway">
    <text evidence="4">tRNA modification; tRNA-queuosine biosynthesis.</text>
</comment>
<comment type="catalytic activity">
    <reaction evidence="4">
        <text>7-aminomethyl-7-carbaguanine + guanosine(34) in tRNA = 7-aminomethyl-7-carbaguanosine(34) in tRNA + guanine</text>
        <dbReference type="Rhea" id="RHEA:24104"/>
        <dbReference type="Rhea" id="RHEA-COMP:10341"/>
        <dbReference type="Rhea" id="RHEA-COMP:10342"/>
        <dbReference type="ChEBI" id="CHEBI:16235"/>
        <dbReference type="ChEBI" id="CHEBI:58703"/>
        <dbReference type="ChEBI" id="CHEBI:74269"/>
        <dbReference type="ChEBI" id="CHEBI:82833"/>
        <dbReference type="EC" id="2.4.2.29"/>
    </reaction>
</comment>
<evidence type="ECO:0000313" key="6">
    <source>
        <dbReference type="EMBL" id="HGU47488.1"/>
    </source>
</evidence>
<sequence>MKFIIEKESKNSRARVGKLILPNGEVTTPAFMPVGTQGTVKTMTPRELSEIDVEIIICNLYHLYLRPGIDVIEEAGGLTKFASFYKPVLTDSGGFQIASISPLVNIKDDGVQFKSHIDGSTHFFTPENVVLYQERIKSDIGMCLDICLPYPVEYNEAKKAVEKTNEWAKKSKEVKSQEFNLFGVIQGATYLDLREKATKELLDIGFDGYAIGGLFLGETPKLSYEIVAFCTDLIPKKEVRYVMGCGYPEDILECVKLGVDLFDCVLPTRNGRTGTAFTSEGRIIIKNAKFEKDFSPLDPNCECYTCKNFTRAYLRHLFISEEILGPRLLTYHNIYFFINLMKKIREAILKDQFEEFYNNFQQKYNRNLI</sequence>
<dbReference type="InterPro" id="IPR004803">
    <property type="entry name" value="TGT"/>
</dbReference>
<comment type="cofactor">
    <cofactor evidence="4">
        <name>Zn(2+)</name>
        <dbReference type="ChEBI" id="CHEBI:29105"/>
    </cofactor>
    <text evidence="4">Binds 1 zinc ion per subunit.</text>
</comment>
<keyword evidence="4" id="KW-0862">Zinc</keyword>
<dbReference type="InterPro" id="IPR050076">
    <property type="entry name" value="ArchSynthase1/Queuine_TRR"/>
</dbReference>
<dbReference type="HAMAP" id="MF_00168">
    <property type="entry name" value="Q_tRNA_Tgt"/>
    <property type="match status" value="1"/>
</dbReference>
<organism evidence="6">
    <name type="scientific">candidate division WOR-3 bacterium</name>
    <dbReference type="NCBI Taxonomy" id="2052148"/>
    <lineage>
        <taxon>Bacteria</taxon>
        <taxon>Bacteria division WOR-3</taxon>
    </lineage>
</organism>
<feature type="binding site" evidence="4">
    <location>
        <position position="145"/>
    </location>
    <ligand>
        <name>substrate</name>
    </ligand>
</feature>